<evidence type="ECO:0000313" key="5">
    <source>
        <dbReference type="Proteomes" id="UP001159363"/>
    </source>
</evidence>
<evidence type="ECO:0000313" key="4">
    <source>
        <dbReference type="EMBL" id="KAJ8875407.1"/>
    </source>
</evidence>
<dbReference type="Proteomes" id="UP001159363">
    <property type="component" value="Chromosome 8"/>
</dbReference>
<protein>
    <recommendedName>
        <fullName evidence="3">C2H2-type domain-containing protein</fullName>
    </recommendedName>
</protein>
<evidence type="ECO:0000256" key="2">
    <source>
        <dbReference type="SAM" id="MobiDB-lite"/>
    </source>
</evidence>
<feature type="region of interest" description="Disordered" evidence="2">
    <location>
        <begin position="85"/>
        <end position="129"/>
    </location>
</feature>
<reference evidence="4 5" key="1">
    <citation type="submission" date="2023-02" db="EMBL/GenBank/DDBJ databases">
        <title>LHISI_Scaffold_Assembly.</title>
        <authorList>
            <person name="Stuart O.P."/>
            <person name="Cleave R."/>
            <person name="Magrath M.J.L."/>
            <person name="Mikheyev A.S."/>
        </authorList>
    </citation>
    <scope>NUCLEOTIDE SEQUENCE [LARGE SCALE GENOMIC DNA]</scope>
    <source>
        <strain evidence="4">Daus_M_001</strain>
        <tissue evidence="4">Leg muscle</tissue>
    </source>
</reference>
<dbReference type="PROSITE" id="PS50157">
    <property type="entry name" value="ZINC_FINGER_C2H2_2"/>
    <property type="match status" value="1"/>
</dbReference>
<name>A0ABQ9GTQ0_9NEOP</name>
<feature type="compositionally biased region" description="Basic and acidic residues" evidence="2">
    <location>
        <begin position="491"/>
        <end position="501"/>
    </location>
</feature>
<sequence length="871" mass="97106">MAGTTSLYRWFIRIARRAGTTANVSSQNIREYRSESSAGIAQLQAHALSSCLDEGEMNEVIMEQRQNATAGAKRKIPEKTCRPAASSSTILTCENPGMGRSALRHKDNKESSLSPDSDPGRESDVIGRTERPIMAKQGVVVKTREELKFFGNEIARLTRVLSHCEDEWRIRRAAFDLDDHGATTCIIANWLTLVPILRSSFHLSFSRDDLLGSMVVTCSGATLFSTNSKLCYGAMGHESMSHVSMGQVSVGKVDTHVATVESTSVCFMNMMQAKLYEVYCRAYLYGYTFRTAGKLHGKQCCYCGKIFSKSCHAQRHERTACTKNPFRAIKHYDNGRMHLGSSTVSQQVTSSITPATSIGSVSADEYDEPVNAKNGTTDSFCAEEKKLDLEGERESEDDHENSIDDDYDDSDSVEDDDDSSTFLHISPKIFVQTSDVKKAEDAGRNDSDKSKETQEKEHNFISDVFNCASGINSRPGKGTSQSKRKQNNLHKVGESNERSSMSEEIWAALNSEVLRADENEVSHLLLFMRDFPPSVRPEIFACPAKNDVNQDDAPDILKENLSNLRQHFHFKASGTLQSTIKITRKCEAEVVLWSDYSHPTKANRVLYPARLPPDFPTWESYRTVPLYPHRLSRPRSCKSYSNIFTYSFGMKTNYPLHRQNAQNAPATAAFSDETPMMMKGSKYGAAQEYRAGERDIPDKTRKPAVSSGTIPTCKHPGGDTAGNRTRFALVVGDTTRNIIECSLQQLVINKHIFDNAFWRLKVADQMYYVQRLHGSELKFSPQRLRPWGLGSSRRDRRLKGRKERGAPTPTPPLPGFTPGRSPLHRSASQPPSPACNTPFTNPARRPILWGTGASVPERRAVNGALKKRGQG</sequence>
<proteinExistence type="predicted"/>
<feature type="region of interest" description="Disordered" evidence="2">
    <location>
        <begin position="786"/>
        <end position="871"/>
    </location>
</feature>
<evidence type="ECO:0000256" key="1">
    <source>
        <dbReference type="PROSITE-ProRule" id="PRU00042"/>
    </source>
</evidence>
<feature type="compositionally biased region" description="Basic and acidic residues" evidence="2">
    <location>
        <begin position="118"/>
        <end position="129"/>
    </location>
</feature>
<feature type="region of interest" description="Disordered" evidence="2">
    <location>
        <begin position="388"/>
        <end position="502"/>
    </location>
</feature>
<feature type="compositionally biased region" description="Polar residues" evidence="2">
    <location>
        <begin position="826"/>
        <end position="840"/>
    </location>
</feature>
<comment type="caution">
    <text evidence="4">The sequence shown here is derived from an EMBL/GenBank/DDBJ whole genome shotgun (WGS) entry which is preliminary data.</text>
</comment>
<keyword evidence="1" id="KW-0863">Zinc-finger</keyword>
<feature type="compositionally biased region" description="Acidic residues" evidence="2">
    <location>
        <begin position="393"/>
        <end position="419"/>
    </location>
</feature>
<feature type="region of interest" description="Disordered" evidence="2">
    <location>
        <begin position="697"/>
        <end position="719"/>
    </location>
</feature>
<dbReference type="InterPro" id="IPR013087">
    <property type="entry name" value="Znf_C2H2_type"/>
</dbReference>
<gene>
    <name evidence="4" type="ORF">PR048_023302</name>
</gene>
<accession>A0ABQ9GTQ0</accession>
<evidence type="ECO:0000259" key="3">
    <source>
        <dbReference type="PROSITE" id="PS50157"/>
    </source>
</evidence>
<keyword evidence="5" id="KW-1185">Reference proteome</keyword>
<feature type="compositionally biased region" description="Basic and acidic residues" evidence="2">
    <location>
        <begin position="435"/>
        <end position="460"/>
    </location>
</feature>
<keyword evidence="1" id="KW-0479">Metal-binding</keyword>
<feature type="domain" description="C2H2-type" evidence="3">
    <location>
        <begin position="298"/>
        <end position="325"/>
    </location>
</feature>
<keyword evidence="1" id="KW-0862">Zinc</keyword>
<dbReference type="EMBL" id="JARBHB010000009">
    <property type="protein sequence ID" value="KAJ8875407.1"/>
    <property type="molecule type" value="Genomic_DNA"/>
</dbReference>
<organism evidence="4 5">
    <name type="scientific">Dryococelus australis</name>
    <dbReference type="NCBI Taxonomy" id="614101"/>
    <lineage>
        <taxon>Eukaryota</taxon>
        <taxon>Metazoa</taxon>
        <taxon>Ecdysozoa</taxon>
        <taxon>Arthropoda</taxon>
        <taxon>Hexapoda</taxon>
        <taxon>Insecta</taxon>
        <taxon>Pterygota</taxon>
        <taxon>Neoptera</taxon>
        <taxon>Polyneoptera</taxon>
        <taxon>Phasmatodea</taxon>
        <taxon>Verophasmatodea</taxon>
        <taxon>Anareolatae</taxon>
        <taxon>Phasmatidae</taxon>
        <taxon>Eurycanthinae</taxon>
        <taxon>Dryococelus</taxon>
    </lineage>
</organism>